<evidence type="ECO:0000313" key="2">
    <source>
        <dbReference type="Proteomes" id="UP000001382"/>
    </source>
</evidence>
<dbReference type="EMBL" id="CP001867">
    <property type="protein sequence ID" value="ADB75740.1"/>
    <property type="molecule type" value="Genomic_DNA"/>
</dbReference>
<gene>
    <name evidence="1" type="ordered locus">Gobs_3134</name>
</gene>
<organism evidence="1 2">
    <name type="scientific">Geodermatophilus obscurus (strain ATCC 25078 / DSM 43160 / JCM 3152 / CCUG 61914 / KCC A-0152 / KCTC 9177 / NBRC 13315 / NRRL B-3577 / G-20)</name>
    <dbReference type="NCBI Taxonomy" id="526225"/>
    <lineage>
        <taxon>Bacteria</taxon>
        <taxon>Bacillati</taxon>
        <taxon>Actinomycetota</taxon>
        <taxon>Actinomycetes</taxon>
        <taxon>Geodermatophilales</taxon>
        <taxon>Geodermatophilaceae</taxon>
        <taxon>Geodermatophilus</taxon>
    </lineage>
</organism>
<dbReference type="KEGG" id="gob:Gobs_3134"/>
<proteinExistence type="predicted"/>
<dbReference type="Proteomes" id="UP000001382">
    <property type="component" value="Chromosome"/>
</dbReference>
<dbReference type="AlphaFoldDB" id="D2S9E0"/>
<reference evidence="2" key="2">
    <citation type="submission" date="2010-01" db="EMBL/GenBank/DDBJ databases">
        <title>The complete genome of Geodermatophilus obscurus DSM 43160.</title>
        <authorList>
            <consortium name="US DOE Joint Genome Institute (JGI-PGF)"/>
            <person name="Lucas S."/>
            <person name="Copeland A."/>
            <person name="Lapidus A."/>
            <person name="Glavina del Rio T."/>
            <person name="Dalin E."/>
            <person name="Tice H."/>
            <person name="Bruce D."/>
            <person name="Goodwin L."/>
            <person name="Pitluck S."/>
            <person name="Kyrpides N."/>
            <person name="Mavromatis K."/>
            <person name="Ivanova N."/>
            <person name="Munk A.C."/>
            <person name="Brettin T."/>
            <person name="Detter J.C."/>
            <person name="Han C."/>
            <person name="Larimer F."/>
            <person name="Land M."/>
            <person name="Hauser L."/>
            <person name="Markowitz V."/>
            <person name="Cheng J.-F."/>
            <person name="Hugenholtz P."/>
            <person name="Woyke T."/>
            <person name="Wu D."/>
            <person name="Jando M."/>
            <person name="Schneider S."/>
            <person name="Klenk H.-P."/>
            <person name="Eisen J.A."/>
        </authorList>
    </citation>
    <scope>NUCLEOTIDE SEQUENCE [LARGE SCALE GENOMIC DNA]</scope>
    <source>
        <strain evidence="2">ATCC 25078 / DSM 43160 / JCM 3152 / KCC A-0152 / KCTC 9177 / NBRC 13315 / NRRL B-3577 / G-20</strain>
    </source>
</reference>
<name>D2S9E0_GEOOG</name>
<dbReference type="HOGENOM" id="CLU_3373962_0_0_11"/>
<protein>
    <submittedName>
        <fullName evidence="1">Uncharacterized protein</fullName>
    </submittedName>
</protein>
<accession>D2S9E0</accession>
<evidence type="ECO:0000313" key="1">
    <source>
        <dbReference type="EMBL" id="ADB75740.1"/>
    </source>
</evidence>
<keyword evidence="2" id="KW-1185">Reference proteome</keyword>
<reference evidence="1 2" key="1">
    <citation type="journal article" date="2010" name="Stand. Genomic Sci.">
        <title>Complete genome sequence of Geodermatophilus obscurus type strain (G-20).</title>
        <authorList>
            <person name="Ivanova N."/>
            <person name="Sikorski J."/>
            <person name="Jando M."/>
            <person name="Munk C."/>
            <person name="Lapidus A."/>
            <person name="Glavina Del Rio T."/>
            <person name="Copeland A."/>
            <person name="Tice H."/>
            <person name="Cheng J.-F."/>
            <person name="Lucas S."/>
            <person name="Chen F."/>
            <person name="Nolan M."/>
            <person name="Bruce D."/>
            <person name="Goodwin L."/>
            <person name="Pitluck S."/>
            <person name="Mavromatis K."/>
            <person name="Mikhailova N."/>
            <person name="Pati A."/>
            <person name="Chen A."/>
            <person name="Palaniappan K."/>
            <person name="Land M."/>
            <person name="Hauser L."/>
            <person name="Chang Y.-J."/>
            <person name="Jeffries C.D."/>
            <person name="Meincke L."/>
            <person name="Brettin T."/>
            <person name="Detter J.C."/>
            <person name="Detter J.C."/>
            <person name="Rohde M."/>
            <person name="Goeker M."/>
            <person name="Bristow J."/>
            <person name="Eisen J.A."/>
            <person name="Markowitz V."/>
            <person name="Hugenholtz P."/>
            <person name="Kyrpides N.C."/>
            <person name="Klenk H.-P."/>
        </authorList>
    </citation>
    <scope>NUCLEOTIDE SEQUENCE [LARGE SCALE GENOMIC DNA]</scope>
    <source>
        <strain evidence="2">ATCC 25078 / DSM 43160 / JCM 3152 / KCC A-0152 / KCTC 9177 / NBRC 13315 / NRRL B-3577 / G-20</strain>
    </source>
</reference>
<sequence length="34" mass="3642">MRHQLPGGEICTLAVSRAPETTGVQIPPRTAVVR</sequence>